<name>A0ABM4W4J9_COFAR</name>
<dbReference type="CDD" id="cd00167">
    <property type="entry name" value="SANT"/>
    <property type="match status" value="1"/>
</dbReference>
<keyword evidence="3" id="KW-1185">Reference proteome</keyword>
<feature type="region of interest" description="Disordered" evidence="1">
    <location>
        <begin position="338"/>
        <end position="392"/>
    </location>
</feature>
<dbReference type="Gene3D" id="1.10.10.60">
    <property type="entry name" value="Homeodomain-like"/>
    <property type="match status" value="1"/>
</dbReference>
<feature type="compositionally biased region" description="Acidic residues" evidence="1">
    <location>
        <begin position="346"/>
        <end position="379"/>
    </location>
</feature>
<proteinExistence type="predicted"/>
<feature type="compositionally biased region" description="Basic and acidic residues" evidence="1">
    <location>
        <begin position="64"/>
        <end position="79"/>
    </location>
</feature>
<dbReference type="InterPro" id="IPR001005">
    <property type="entry name" value="SANT/Myb"/>
</dbReference>
<gene>
    <name evidence="4" type="primary">LOC113717363</name>
</gene>
<dbReference type="PANTHER" id="PTHR46872:SF5">
    <property type="entry name" value="MYB-LIKE DOMAIN-CONTAINING PROTEIN"/>
    <property type="match status" value="1"/>
</dbReference>
<dbReference type="Proteomes" id="UP001652660">
    <property type="component" value="Chromosome 11c"/>
</dbReference>
<feature type="region of interest" description="Disordered" evidence="1">
    <location>
        <begin position="64"/>
        <end position="94"/>
    </location>
</feature>
<dbReference type="RefSeq" id="XP_071926705.1">
    <property type="nucleotide sequence ID" value="XM_072070604.1"/>
</dbReference>
<evidence type="ECO:0000313" key="4">
    <source>
        <dbReference type="RefSeq" id="XP_071926705.1"/>
    </source>
</evidence>
<evidence type="ECO:0000259" key="2">
    <source>
        <dbReference type="PROSITE" id="PS50090"/>
    </source>
</evidence>
<dbReference type="PROSITE" id="PS50090">
    <property type="entry name" value="MYB_LIKE"/>
    <property type="match status" value="1"/>
</dbReference>
<protein>
    <submittedName>
        <fullName evidence="4">Uncharacterized protein isoform X1</fullName>
    </submittedName>
</protein>
<evidence type="ECO:0000313" key="3">
    <source>
        <dbReference type="Proteomes" id="UP001652660"/>
    </source>
</evidence>
<reference evidence="4" key="1">
    <citation type="submission" date="2025-08" db="UniProtKB">
        <authorList>
            <consortium name="RefSeq"/>
        </authorList>
    </citation>
    <scope>IDENTIFICATION</scope>
    <source>
        <tissue evidence="4">Leaves</tissue>
    </source>
</reference>
<sequence length="536" mass="59384">MGVKRPFDEEDFQVSSVKQAKQLEFDNKQTSFSKAFSSDDVSQNSGSRAAGDFDKCQLFKELGNEDSRSASSSAEKELETSAPLSWVTSSSGEEDAGSGEPFYVSLFPEYFEFNFPRRTVVHLEDSYSSLMNSSPRKQIPIGPNHQAEIPPWDPQAVETDPLTPNNCVRDDNEEAVGTCIISASLSSYASRDEVKIGQGRKDCVCLDRGSVRCVRQHIKEAREKLREVIGDEKFLELGFYDMGEEVAAKWTEEEERVFHEVVYYNPVSLGKNFWKQLAVAFPSRTSRDLVSFYFNVFMLRRRAVQNRSNLLEIDSDDDESQGNDGGFFRVVGEDEDSVVESLGDQDVQEGSEDDIPSDDEDDAGDGDDDDDDDSDDGNGDGEVGRDGGVGAERGVAIGMGDLRGQILKPQIDILHNDFRSDHLPGMFHLRDARENHNFQEDCSTSSESQVYMGASCDSFGLRCDTRESRLKEDFTGCLAGESNGSTDDLDSGFLLESGDTKVWDDSCSTVLAKGFDLLPTCNIIEEIFGPCTSKSN</sequence>
<dbReference type="GeneID" id="113717363"/>
<accession>A0ABM4W4J9</accession>
<dbReference type="PANTHER" id="PTHR46872">
    <property type="entry name" value="DNA BINDING PROTEIN"/>
    <property type="match status" value="1"/>
</dbReference>
<evidence type="ECO:0000256" key="1">
    <source>
        <dbReference type="SAM" id="MobiDB-lite"/>
    </source>
</evidence>
<organism evidence="3 4">
    <name type="scientific">Coffea arabica</name>
    <name type="common">Arabian coffee</name>
    <dbReference type="NCBI Taxonomy" id="13443"/>
    <lineage>
        <taxon>Eukaryota</taxon>
        <taxon>Viridiplantae</taxon>
        <taxon>Streptophyta</taxon>
        <taxon>Embryophyta</taxon>
        <taxon>Tracheophyta</taxon>
        <taxon>Spermatophyta</taxon>
        <taxon>Magnoliopsida</taxon>
        <taxon>eudicotyledons</taxon>
        <taxon>Gunneridae</taxon>
        <taxon>Pentapetalae</taxon>
        <taxon>asterids</taxon>
        <taxon>lamiids</taxon>
        <taxon>Gentianales</taxon>
        <taxon>Rubiaceae</taxon>
        <taxon>Ixoroideae</taxon>
        <taxon>Gardenieae complex</taxon>
        <taxon>Bertiereae - Coffeeae clade</taxon>
        <taxon>Coffeeae</taxon>
        <taxon>Coffea</taxon>
    </lineage>
</organism>
<feature type="domain" description="Myb-like" evidence="2">
    <location>
        <begin position="249"/>
        <end position="297"/>
    </location>
</feature>